<dbReference type="Pfam" id="PF08818">
    <property type="entry name" value="DUF1801"/>
    <property type="match status" value="1"/>
</dbReference>
<dbReference type="Proteomes" id="UP000608890">
    <property type="component" value="Unassembled WGS sequence"/>
</dbReference>
<keyword evidence="3" id="KW-1185">Reference proteome</keyword>
<feature type="domain" description="YdhG-like" evidence="1">
    <location>
        <begin position="13"/>
        <end position="109"/>
    </location>
</feature>
<organism evidence="2 3">
    <name type="scientific">Micromonospora sonchi</name>
    <dbReference type="NCBI Taxonomy" id="1763543"/>
    <lineage>
        <taxon>Bacteria</taxon>
        <taxon>Bacillati</taxon>
        <taxon>Actinomycetota</taxon>
        <taxon>Actinomycetes</taxon>
        <taxon>Micromonosporales</taxon>
        <taxon>Micromonosporaceae</taxon>
        <taxon>Micromonospora</taxon>
    </lineage>
</organism>
<dbReference type="RefSeq" id="WP_189047233.1">
    <property type="nucleotide sequence ID" value="NZ_BMNB01000023.1"/>
</dbReference>
<reference evidence="2" key="1">
    <citation type="journal article" date="2014" name="Int. J. Syst. Evol. Microbiol.">
        <title>Complete genome sequence of Corynebacterium casei LMG S-19264T (=DSM 44701T), isolated from a smear-ripened cheese.</title>
        <authorList>
            <consortium name="US DOE Joint Genome Institute (JGI-PGF)"/>
            <person name="Walter F."/>
            <person name="Albersmeier A."/>
            <person name="Kalinowski J."/>
            <person name="Ruckert C."/>
        </authorList>
    </citation>
    <scope>NUCLEOTIDE SEQUENCE</scope>
    <source>
        <strain evidence="2">CGMCC 4.7312</strain>
    </source>
</reference>
<protein>
    <recommendedName>
        <fullName evidence="1">YdhG-like domain-containing protein</fullName>
    </recommendedName>
</protein>
<dbReference type="InterPro" id="IPR014922">
    <property type="entry name" value="YdhG-like"/>
</dbReference>
<evidence type="ECO:0000259" key="1">
    <source>
        <dbReference type="Pfam" id="PF08818"/>
    </source>
</evidence>
<dbReference type="SUPFAM" id="SSF159888">
    <property type="entry name" value="YdhG-like"/>
    <property type="match status" value="1"/>
</dbReference>
<comment type="caution">
    <text evidence="2">The sequence shown here is derived from an EMBL/GenBank/DDBJ whole genome shotgun (WGS) entry which is preliminary data.</text>
</comment>
<dbReference type="EMBL" id="BMNB01000023">
    <property type="protein sequence ID" value="GGM53812.1"/>
    <property type="molecule type" value="Genomic_DNA"/>
</dbReference>
<evidence type="ECO:0000313" key="2">
    <source>
        <dbReference type="EMBL" id="GGM53812.1"/>
    </source>
</evidence>
<name>A0A917U4Y6_9ACTN</name>
<gene>
    <name evidence="2" type="ORF">GCM10011608_43420</name>
</gene>
<sequence>MTVNLAALDDPLRETADQLCAVIESALPEATGAMWHGHPVWGLGERPGAQPICLLKPYASYLTFGLWRGQDVPDPSGRLVPGARRMASVKLRAAADVDPELFTGWLRRAYELETR</sequence>
<proteinExistence type="predicted"/>
<accession>A0A917U4Y6</accession>
<evidence type="ECO:0000313" key="3">
    <source>
        <dbReference type="Proteomes" id="UP000608890"/>
    </source>
</evidence>
<dbReference type="AlphaFoldDB" id="A0A917U4Y6"/>
<reference evidence="2" key="2">
    <citation type="submission" date="2020-09" db="EMBL/GenBank/DDBJ databases">
        <authorList>
            <person name="Sun Q."/>
            <person name="Zhou Y."/>
        </authorList>
    </citation>
    <scope>NUCLEOTIDE SEQUENCE</scope>
    <source>
        <strain evidence="2">CGMCC 4.7312</strain>
    </source>
</reference>